<dbReference type="SUPFAM" id="SSF47769">
    <property type="entry name" value="SAM/Pointed domain"/>
    <property type="match status" value="1"/>
</dbReference>
<name>A0A9W7SNU1_9PEZI</name>
<comment type="caution">
    <text evidence="3">The sequence shown here is derived from an EMBL/GenBank/DDBJ whole genome shotgun (WGS) entry which is preliminary data.</text>
</comment>
<feature type="compositionally biased region" description="Polar residues" evidence="1">
    <location>
        <begin position="213"/>
        <end position="222"/>
    </location>
</feature>
<feature type="compositionally biased region" description="Acidic residues" evidence="1">
    <location>
        <begin position="113"/>
        <end position="130"/>
    </location>
</feature>
<dbReference type="Gene3D" id="1.10.150.50">
    <property type="entry name" value="Transcription Factor, Ets-1"/>
    <property type="match status" value="1"/>
</dbReference>
<evidence type="ECO:0000259" key="2">
    <source>
        <dbReference type="PROSITE" id="PS50105"/>
    </source>
</evidence>
<reference evidence="3 4" key="1">
    <citation type="journal article" date="2018" name="IMA Fungus">
        <title>IMA Genome-F 10: Nine draft genome sequences of Claviceps purpurea s.lat., including C. arundinis, C. humidiphila, and C. cf. spartinae, pseudomolecules for the pitch canker pathogen Fusarium circinatum, draft genome of Davidsoniella eucalypti, Grosmannia galeiformis, Quambalaria eucalypti, and Teratosphaeria destructans.</title>
        <authorList>
            <person name="Wingfield B.D."/>
            <person name="Liu M."/>
            <person name="Nguyen H.D."/>
            <person name="Lane F.A."/>
            <person name="Morgan S.W."/>
            <person name="De Vos L."/>
            <person name="Wilken P.M."/>
            <person name="Duong T.A."/>
            <person name="Aylward J."/>
            <person name="Coetzee M.P."/>
            <person name="Dadej K."/>
            <person name="De Beer Z.W."/>
            <person name="Findlay W."/>
            <person name="Havenga M."/>
            <person name="Kolarik M."/>
            <person name="Menzies J.G."/>
            <person name="Naidoo K."/>
            <person name="Pochopski O."/>
            <person name="Shoukouhi P."/>
            <person name="Santana Q.C."/>
            <person name="Seifert K.A."/>
            <person name="Soal N."/>
            <person name="Steenkamp E.T."/>
            <person name="Tatham C.T."/>
            <person name="van der Nest M.A."/>
            <person name="Wingfield M.J."/>
        </authorList>
    </citation>
    <scope>NUCLEOTIDE SEQUENCE [LARGE SCALE GENOMIC DNA]</scope>
    <source>
        <strain evidence="3">CMW44962</strain>
    </source>
</reference>
<keyword evidence="4" id="KW-1185">Reference proteome</keyword>
<dbReference type="EMBL" id="RIBY02002077">
    <property type="protein sequence ID" value="KAH9825822.1"/>
    <property type="molecule type" value="Genomic_DNA"/>
</dbReference>
<feature type="region of interest" description="Disordered" evidence="1">
    <location>
        <begin position="58"/>
        <end position="172"/>
    </location>
</feature>
<dbReference type="Pfam" id="PF07647">
    <property type="entry name" value="SAM_2"/>
    <property type="match status" value="1"/>
</dbReference>
<organism evidence="3 4">
    <name type="scientific">Teratosphaeria destructans</name>
    <dbReference type="NCBI Taxonomy" id="418781"/>
    <lineage>
        <taxon>Eukaryota</taxon>
        <taxon>Fungi</taxon>
        <taxon>Dikarya</taxon>
        <taxon>Ascomycota</taxon>
        <taxon>Pezizomycotina</taxon>
        <taxon>Dothideomycetes</taxon>
        <taxon>Dothideomycetidae</taxon>
        <taxon>Mycosphaerellales</taxon>
        <taxon>Teratosphaeriaceae</taxon>
        <taxon>Teratosphaeria</taxon>
    </lineage>
</organism>
<gene>
    <name evidence="3" type="ORF">Tdes44962_MAKER10148</name>
</gene>
<feature type="region of interest" description="Disordered" evidence="1">
    <location>
        <begin position="318"/>
        <end position="375"/>
    </location>
</feature>
<feature type="compositionally biased region" description="Basic and acidic residues" evidence="1">
    <location>
        <begin position="163"/>
        <end position="172"/>
    </location>
</feature>
<feature type="region of interest" description="Disordered" evidence="1">
    <location>
        <begin position="201"/>
        <end position="227"/>
    </location>
</feature>
<dbReference type="OrthoDB" id="422827at2759"/>
<dbReference type="PROSITE" id="PS50105">
    <property type="entry name" value="SAM_DOMAIN"/>
    <property type="match status" value="1"/>
</dbReference>
<proteinExistence type="predicted"/>
<dbReference type="InterPro" id="IPR013761">
    <property type="entry name" value="SAM/pointed_sf"/>
</dbReference>
<dbReference type="Proteomes" id="UP001138500">
    <property type="component" value="Unassembled WGS sequence"/>
</dbReference>
<feature type="compositionally biased region" description="Polar residues" evidence="1">
    <location>
        <begin position="143"/>
        <end position="159"/>
    </location>
</feature>
<feature type="region of interest" description="Disordered" evidence="1">
    <location>
        <begin position="520"/>
        <end position="558"/>
    </location>
</feature>
<protein>
    <submittedName>
        <fullName evidence="3">Sterile alpha motif</fullName>
    </submittedName>
</protein>
<reference evidence="3 4" key="2">
    <citation type="journal article" date="2021" name="Curr. Genet.">
        <title>Genetic response to nitrogen starvation in the aggressive Eucalyptus foliar pathogen Teratosphaeria destructans.</title>
        <authorList>
            <person name="Havenga M."/>
            <person name="Wingfield B.D."/>
            <person name="Wingfield M.J."/>
            <person name="Dreyer L.L."/>
            <person name="Roets F."/>
            <person name="Aylward J."/>
        </authorList>
    </citation>
    <scope>NUCLEOTIDE SEQUENCE [LARGE SCALE GENOMIC DNA]</scope>
    <source>
        <strain evidence="3">CMW44962</strain>
    </source>
</reference>
<evidence type="ECO:0000313" key="3">
    <source>
        <dbReference type="EMBL" id="KAH9825822.1"/>
    </source>
</evidence>
<accession>A0A9W7SNU1</accession>
<sequence length="558" mass="61086">PPPPPPSRTGLVSPGLASSPPPTCSLCRIPTSPAILREHAPWRGIGSASLIATAVHRSRATVTERSMSPARQPLATSTIPPPPEVGHAVEHAKAPSFRSPRPPPTRPLSEATEIFDTDFEDSEVEDDDSPEGSFDTDDRRRSQTTISSYDEAPTPNSTRSHQHPFEIRFRPVEGPKGPHLFRSSHVSADFAFDYALQMSPLLPKKPPPPRTESAFSDETVTPLTRPRDEDVSIETALGRPAWDGLDPWEAIRAWTPQQVVDWAYASGIDDSVIECFVVHDVDGRVLLDLHFDQLKELDIQSFGKRHQVWNAICDLKGEEGRPSPQPTPFEDISRPCTSAARRPPSQSGNTGGTPIGGDATPVDGATGKKRRGRKVPRHLDVVTPAESVSIVAIEQLLPKPHKCAKGERCAKWRKQQRELQQLHRENGIGRFPISPTPGGRIFVHGDPGNATTAENMIPNVRLPPGTHPPTVPESPFGIPSVVASSDLLGPGQLPEFALHADVLRQLERRDPQDNVKQFLHFQHMHSPTLPVDDPRPPGSPAAEPRRRPDPIPRSVTVP</sequence>
<dbReference type="InterPro" id="IPR001660">
    <property type="entry name" value="SAM"/>
</dbReference>
<feature type="non-terminal residue" evidence="3">
    <location>
        <position position="558"/>
    </location>
</feature>
<feature type="region of interest" description="Disordered" evidence="1">
    <location>
        <begin position="1"/>
        <end position="22"/>
    </location>
</feature>
<feature type="non-terminal residue" evidence="3">
    <location>
        <position position="1"/>
    </location>
</feature>
<evidence type="ECO:0000256" key="1">
    <source>
        <dbReference type="SAM" id="MobiDB-lite"/>
    </source>
</evidence>
<evidence type="ECO:0000313" key="4">
    <source>
        <dbReference type="Proteomes" id="UP001138500"/>
    </source>
</evidence>
<feature type="domain" description="SAM" evidence="2">
    <location>
        <begin position="254"/>
        <end position="318"/>
    </location>
</feature>
<dbReference type="SMART" id="SM00454">
    <property type="entry name" value="SAM"/>
    <property type="match status" value="1"/>
</dbReference>
<dbReference type="AlphaFoldDB" id="A0A9W7SNU1"/>
<dbReference type="CDD" id="cd09535">
    <property type="entry name" value="SAM_BOI-like_fungal"/>
    <property type="match status" value="1"/>
</dbReference>